<proteinExistence type="predicted"/>
<accession>A0A4S8IWT9</accession>
<dbReference type="AlphaFoldDB" id="A0A4S8IWT9"/>
<feature type="compositionally biased region" description="Pro residues" evidence="1">
    <location>
        <begin position="90"/>
        <end position="99"/>
    </location>
</feature>
<protein>
    <submittedName>
        <fullName evidence="2">Uncharacterized protein</fullName>
    </submittedName>
</protein>
<feature type="compositionally biased region" description="Basic and acidic residues" evidence="1">
    <location>
        <begin position="8"/>
        <end position="19"/>
    </location>
</feature>
<dbReference type="EMBL" id="PYDT01000008">
    <property type="protein sequence ID" value="THU53321.1"/>
    <property type="molecule type" value="Genomic_DNA"/>
</dbReference>
<name>A0A4S8IWT9_MUSBA</name>
<keyword evidence="3" id="KW-1185">Reference proteome</keyword>
<organism evidence="2 3">
    <name type="scientific">Musa balbisiana</name>
    <name type="common">Banana</name>
    <dbReference type="NCBI Taxonomy" id="52838"/>
    <lineage>
        <taxon>Eukaryota</taxon>
        <taxon>Viridiplantae</taxon>
        <taxon>Streptophyta</taxon>
        <taxon>Embryophyta</taxon>
        <taxon>Tracheophyta</taxon>
        <taxon>Spermatophyta</taxon>
        <taxon>Magnoliopsida</taxon>
        <taxon>Liliopsida</taxon>
        <taxon>Zingiberales</taxon>
        <taxon>Musaceae</taxon>
        <taxon>Musa</taxon>
    </lineage>
</organism>
<gene>
    <name evidence="2" type="ORF">C4D60_Mb10t13180</name>
</gene>
<evidence type="ECO:0000256" key="1">
    <source>
        <dbReference type="SAM" id="MobiDB-lite"/>
    </source>
</evidence>
<feature type="compositionally biased region" description="Basic and acidic residues" evidence="1">
    <location>
        <begin position="68"/>
        <end position="87"/>
    </location>
</feature>
<feature type="compositionally biased region" description="Basic and acidic residues" evidence="1">
    <location>
        <begin position="41"/>
        <end position="50"/>
    </location>
</feature>
<comment type="caution">
    <text evidence="2">The sequence shown here is derived from an EMBL/GenBank/DDBJ whole genome shotgun (WGS) entry which is preliminary data.</text>
</comment>
<reference evidence="2 3" key="1">
    <citation type="journal article" date="2019" name="Nat. Plants">
        <title>Genome sequencing of Musa balbisiana reveals subgenome evolution and function divergence in polyploid bananas.</title>
        <authorList>
            <person name="Yao X."/>
        </authorList>
    </citation>
    <scope>NUCLEOTIDE SEQUENCE [LARGE SCALE GENOMIC DNA]</scope>
    <source>
        <strain evidence="3">cv. DH-PKW</strain>
        <tissue evidence="2">Leaves</tissue>
    </source>
</reference>
<evidence type="ECO:0000313" key="2">
    <source>
        <dbReference type="EMBL" id="THU53321.1"/>
    </source>
</evidence>
<feature type="region of interest" description="Disordered" evidence="1">
    <location>
        <begin position="1"/>
        <end position="99"/>
    </location>
</feature>
<dbReference type="Proteomes" id="UP000317650">
    <property type="component" value="Chromosome 10"/>
</dbReference>
<sequence>MSGNSMGRRLEKSSRHGAEDTTQTTAFADKHLQIASGTIDVARKHDDDMHGLLPVQRTVPSGPNPKEPPYDRVDGQIHHLDTIEKNLSEPAPPPPERLS</sequence>
<evidence type="ECO:0000313" key="3">
    <source>
        <dbReference type="Proteomes" id="UP000317650"/>
    </source>
</evidence>